<dbReference type="AlphaFoldDB" id="A0AAV8R0M6"/>
<reference evidence="2 3" key="1">
    <citation type="submission" date="2022-12" db="EMBL/GenBank/DDBJ databases">
        <title>Chromosome-scale assembly of the Ensete ventricosum genome.</title>
        <authorList>
            <person name="Dussert Y."/>
            <person name="Stocks J."/>
            <person name="Wendawek A."/>
            <person name="Woldeyes F."/>
            <person name="Nichols R.A."/>
            <person name="Borrell J.S."/>
        </authorList>
    </citation>
    <scope>NUCLEOTIDE SEQUENCE [LARGE SCALE GENOMIC DNA]</scope>
    <source>
        <strain evidence="3">cv. Maze</strain>
        <tissue evidence="2">Seeds</tissue>
    </source>
</reference>
<dbReference type="Proteomes" id="UP001222027">
    <property type="component" value="Unassembled WGS sequence"/>
</dbReference>
<comment type="caution">
    <text evidence="2">The sequence shown here is derived from an EMBL/GenBank/DDBJ whole genome shotgun (WGS) entry which is preliminary data.</text>
</comment>
<name>A0AAV8R0M6_ENSVE</name>
<feature type="region of interest" description="Disordered" evidence="1">
    <location>
        <begin position="44"/>
        <end position="113"/>
    </location>
</feature>
<organism evidence="2 3">
    <name type="scientific">Ensete ventricosum</name>
    <name type="common">Abyssinian banana</name>
    <name type="synonym">Musa ensete</name>
    <dbReference type="NCBI Taxonomy" id="4639"/>
    <lineage>
        <taxon>Eukaryota</taxon>
        <taxon>Viridiplantae</taxon>
        <taxon>Streptophyta</taxon>
        <taxon>Embryophyta</taxon>
        <taxon>Tracheophyta</taxon>
        <taxon>Spermatophyta</taxon>
        <taxon>Magnoliopsida</taxon>
        <taxon>Liliopsida</taxon>
        <taxon>Zingiberales</taxon>
        <taxon>Musaceae</taxon>
        <taxon>Ensete</taxon>
    </lineage>
</organism>
<protein>
    <submittedName>
        <fullName evidence="2">Uncharacterized protein</fullName>
    </submittedName>
</protein>
<feature type="compositionally biased region" description="Low complexity" evidence="1">
    <location>
        <begin position="95"/>
        <end position="106"/>
    </location>
</feature>
<accession>A0AAV8R0M6</accession>
<sequence>MALLPPPLSLSPPRSFCRRLLSSCSFPSHCSNSLFERRSVTVCASSDPDGKDGIEPEAAAPSEGSREAVSVENLPLESEAANETRAEAEDEACQEATASAEEALAQAEDEEEGAMAAFHDEEEAHERLILVGVPLQAIYTASRSWDSQGLA</sequence>
<evidence type="ECO:0000313" key="2">
    <source>
        <dbReference type="EMBL" id="KAJ8491538.1"/>
    </source>
</evidence>
<evidence type="ECO:0000256" key="1">
    <source>
        <dbReference type="SAM" id="MobiDB-lite"/>
    </source>
</evidence>
<dbReference type="EMBL" id="JAQQAF010000004">
    <property type="protein sequence ID" value="KAJ8491538.1"/>
    <property type="molecule type" value="Genomic_DNA"/>
</dbReference>
<keyword evidence="3" id="KW-1185">Reference proteome</keyword>
<proteinExistence type="predicted"/>
<evidence type="ECO:0000313" key="3">
    <source>
        <dbReference type="Proteomes" id="UP001222027"/>
    </source>
</evidence>
<gene>
    <name evidence="2" type="ORF">OPV22_013259</name>
</gene>